<sequence>MQTALNRVLIPIDVSGTVSLGGPLIETLPLAEAVLLGYWPIPEQTTASQARNQFGTEAKQRLEAVADRFSDRDVEVRTQLVFTRDRRELIDRATNQYACQSVLIPGTEPPPSGTTRGIVLVKPDADLERMVTTLGTLFGETGVELRLFHAVEDQDERLSDSTEYMLRGMVDHLAALGIDRERLTWDQSTDRDRLDVILSEAAEYDFIVLSETQPNLRERVFGTVQSQLATTTGKPLLTVRARD</sequence>
<dbReference type="OrthoDB" id="157328at2157"/>
<dbReference type="RefSeq" id="WP_089384609.1">
    <property type="nucleotide sequence ID" value="NZ_FZNQ01000007.1"/>
</dbReference>
<dbReference type="AlphaFoldDB" id="A0A238WGM9"/>
<evidence type="ECO:0008006" key="3">
    <source>
        <dbReference type="Google" id="ProtNLM"/>
    </source>
</evidence>
<protein>
    <recommendedName>
        <fullName evidence="3">Universal stress protein family protein</fullName>
    </recommendedName>
</protein>
<organism evidence="1 2">
    <name type="scientific">Halorubrum vacuolatum</name>
    <name type="common">Natronobacterium vacuolatum</name>
    <dbReference type="NCBI Taxonomy" id="63740"/>
    <lineage>
        <taxon>Archaea</taxon>
        <taxon>Methanobacteriati</taxon>
        <taxon>Methanobacteriota</taxon>
        <taxon>Stenosarchaea group</taxon>
        <taxon>Halobacteria</taxon>
        <taxon>Halobacteriales</taxon>
        <taxon>Haloferacaceae</taxon>
        <taxon>Halorubrum</taxon>
    </lineage>
</organism>
<reference evidence="1 2" key="1">
    <citation type="submission" date="2017-06" db="EMBL/GenBank/DDBJ databases">
        <authorList>
            <person name="Kim H.J."/>
            <person name="Triplett B.A."/>
        </authorList>
    </citation>
    <scope>NUCLEOTIDE SEQUENCE [LARGE SCALE GENOMIC DNA]</scope>
    <source>
        <strain evidence="1 2">DSM 8800</strain>
    </source>
</reference>
<name>A0A238WGM9_HALVU</name>
<keyword evidence="2" id="KW-1185">Reference proteome</keyword>
<dbReference type="Gene3D" id="3.40.50.12370">
    <property type="match status" value="1"/>
</dbReference>
<dbReference type="EMBL" id="FZNQ01000007">
    <property type="protein sequence ID" value="SNR44829.1"/>
    <property type="molecule type" value="Genomic_DNA"/>
</dbReference>
<evidence type="ECO:0000313" key="2">
    <source>
        <dbReference type="Proteomes" id="UP000198397"/>
    </source>
</evidence>
<accession>A0A238WGM9</accession>
<proteinExistence type="predicted"/>
<gene>
    <name evidence="1" type="ORF">SAMN06264855_10769</name>
</gene>
<evidence type="ECO:0000313" key="1">
    <source>
        <dbReference type="EMBL" id="SNR44829.1"/>
    </source>
</evidence>
<dbReference type="SUPFAM" id="SSF52402">
    <property type="entry name" value="Adenine nucleotide alpha hydrolases-like"/>
    <property type="match status" value="1"/>
</dbReference>
<dbReference type="Proteomes" id="UP000198397">
    <property type="component" value="Unassembled WGS sequence"/>
</dbReference>